<evidence type="ECO:0000313" key="2">
    <source>
        <dbReference type="EMBL" id="KAK7473393.1"/>
    </source>
</evidence>
<dbReference type="EMBL" id="JACVVK020000472">
    <property type="protein sequence ID" value="KAK7473393.1"/>
    <property type="molecule type" value="Genomic_DNA"/>
</dbReference>
<protein>
    <submittedName>
        <fullName evidence="2">Uncharacterized protein</fullName>
    </submittedName>
</protein>
<dbReference type="AlphaFoldDB" id="A0ABD0JEM5"/>
<feature type="region of interest" description="Disordered" evidence="1">
    <location>
        <begin position="1"/>
        <end position="24"/>
    </location>
</feature>
<organism evidence="2 3">
    <name type="scientific">Batillaria attramentaria</name>
    <dbReference type="NCBI Taxonomy" id="370345"/>
    <lineage>
        <taxon>Eukaryota</taxon>
        <taxon>Metazoa</taxon>
        <taxon>Spiralia</taxon>
        <taxon>Lophotrochozoa</taxon>
        <taxon>Mollusca</taxon>
        <taxon>Gastropoda</taxon>
        <taxon>Caenogastropoda</taxon>
        <taxon>Sorbeoconcha</taxon>
        <taxon>Cerithioidea</taxon>
        <taxon>Batillariidae</taxon>
        <taxon>Batillaria</taxon>
    </lineage>
</organism>
<accession>A0ABD0JEM5</accession>
<proteinExistence type="predicted"/>
<dbReference type="Proteomes" id="UP001519460">
    <property type="component" value="Unassembled WGS sequence"/>
</dbReference>
<sequence>MKDIKRREGSSSFPLVVGSTEHTHASGHQWLTDCLDSFSESIQNQRYCSASVSDWCYAGKIASERTACRKMKHVLAREHERERTEKKE</sequence>
<name>A0ABD0JEM5_9CAEN</name>
<keyword evidence="3" id="KW-1185">Reference proteome</keyword>
<comment type="caution">
    <text evidence="2">The sequence shown here is derived from an EMBL/GenBank/DDBJ whole genome shotgun (WGS) entry which is preliminary data.</text>
</comment>
<evidence type="ECO:0000256" key="1">
    <source>
        <dbReference type="SAM" id="MobiDB-lite"/>
    </source>
</evidence>
<evidence type="ECO:0000313" key="3">
    <source>
        <dbReference type="Proteomes" id="UP001519460"/>
    </source>
</evidence>
<gene>
    <name evidence="2" type="ORF">BaRGS_00035366</name>
</gene>
<reference evidence="2 3" key="1">
    <citation type="journal article" date="2023" name="Sci. Data">
        <title>Genome assembly of the Korean intertidal mud-creeper Batillaria attramentaria.</title>
        <authorList>
            <person name="Patra A.K."/>
            <person name="Ho P.T."/>
            <person name="Jun S."/>
            <person name="Lee S.J."/>
            <person name="Kim Y."/>
            <person name="Won Y.J."/>
        </authorList>
    </citation>
    <scope>NUCLEOTIDE SEQUENCE [LARGE SCALE GENOMIC DNA]</scope>
    <source>
        <strain evidence="2">Wonlab-2016</strain>
    </source>
</reference>